<name>A0ACC1JBA5_9FUNG</name>
<dbReference type="EMBL" id="JANBPW010001263">
    <property type="protein sequence ID" value="KAJ1945316.1"/>
    <property type="molecule type" value="Genomic_DNA"/>
</dbReference>
<protein>
    <submittedName>
        <fullName evidence="1">Uncharacterized protein</fullName>
    </submittedName>
</protein>
<reference evidence="1" key="1">
    <citation type="submission" date="2022-07" db="EMBL/GenBank/DDBJ databases">
        <title>Phylogenomic reconstructions and comparative analyses of Kickxellomycotina fungi.</title>
        <authorList>
            <person name="Reynolds N.K."/>
            <person name="Stajich J.E."/>
            <person name="Barry K."/>
            <person name="Grigoriev I.V."/>
            <person name="Crous P."/>
            <person name="Smith M.E."/>
        </authorList>
    </citation>
    <scope>NUCLEOTIDE SEQUENCE</scope>
    <source>
        <strain evidence="1">NRRL 5244</strain>
    </source>
</reference>
<comment type="caution">
    <text evidence="1">The sequence shown here is derived from an EMBL/GenBank/DDBJ whole genome shotgun (WGS) entry which is preliminary data.</text>
</comment>
<dbReference type="Proteomes" id="UP001150603">
    <property type="component" value="Unassembled WGS sequence"/>
</dbReference>
<keyword evidence="2" id="KW-1185">Reference proteome</keyword>
<gene>
    <name evidence="1" type="ORF">FBU59_002344</name>
</gene>
<evidence type="ECO:0000313" key="2">
    <source>
        <dbReference type="Proteomes" id="UP001150603"/>
    </source>
</evidence>
<accession>A0ACC1JBA5</accession>
<proteinExistence type="predicted"/>
<evidence type="ECO:0000313" key="1">
    <source>
        <dbReference type="EMBL" id="KAJ1945316.1"/>
    </source>
</evidence>
<sequence>MAVSRTQVLTLYRASLRAAQQFETYNFRKYFYRRTRDRFRMASTLTEASAVEQAVAEARKELLVMQRQGLVNKMFSHNRVVIESDPKYASGAKRFAE</sequence>
<organism evidence="1 2">
    <name type="scientific">Linderina macrospora</name>
    <dbReference type="NCBI Taxonomy" id="4868"/>
    <lineage>
        <taxon>Eukaryota</taxon>
        <taxon>Fungi</taxon>
        <taxon>Fungi incertae sedis</taxon>
        <taxon>Zoopagomycota</taxon>
        <taxon>Kickxellomycotina</taxon>
        <taxon>Kickxellomycetes</taxon>
        <taxon>Kickxellales</taxon>
        <taxon>Kickxellaceae</taxon>
        <taxon>Linderina</taxon>
    </lineage>
</organism>